<dbReference type="InterPro" id="IPR006224">
    <property type="entry name" value="PsdUridine_synth_RluA-like_CS"/>
</dbReference>
<dbReference type="RefSeq" id="WP_373655394.1">
    <property type="nucleotide sequence ID" value="NZ_JBGUAW010000004.1"/>
</dbReference>
<comment type="catalytic activity">
    <reaction evidence="3">
        <text>uridine(1911/1915/1917) in 23S rRNA = pseudouridine(1911/1915/1917) in 23S rRNA</text>
        <dbReference type="Rhea" id="RHEA:42524"/>
        <dbReference type="Rhea" id="RHEA-COMP:10097"/>
        <dbReference type="Rhea" id="RHEA-COMP:10098"/>
        <dbReference type="ChEBI" id="CHEBI:65314"/>
        <dbReference type="ChEBI" id="CHEBI:65315"/>
        <dbReference type="EC" id="5.4.99.23"/>
    </reaction>
</comment>
<evidence type="ECO:0000259" key="6">
    <source>
        <dbReference type="Pfam" id="PF00849"/>
    </source>
</evidence>
<dbReference type="PANTHER" id="PTHR21600">
    <property type="entry name" value="MITOCHONDRIAL RNA PSEUDOURIDINE SYNTHASE"/>
    <property type="match status" value="1"/>
</dbReference>
<keyword evidence="8" id="KW-1185">Reference proteome</keyword>
<dbReference type="PROSITE" id="PS01129">
    <property type="entry name" value="PSI_RLU"/>
    <property type="match status" value="1"/>
</dbReference>
<dbReference type="InterPro" id="IPR020103">
    <property type="entry name" value="PsdUridine_synth_cat_dom_sf"/>
</dbReference>
<evidence type="ECO:0000256" key="3">
    <source>
        <dbReference type="ARBA" id="ARBA00036882"/>
    </source>
</evidence>
<comment type="similarity">
    <text evidence="1 5">Belongs to the pseudouridine synthase RluA family.</text>
</comment>
<keyword evidence="4" id="KW-0694">RNA-binding</keyword>
<evidence type="ECO:0000256" key="1">
    <source>
        <dbReference type="ARBA" id="ARBA00010876"/>
    </source>
</evidence>
<name>A0ABV4TVQ6_9GAMM</name>
<dbReference type="Gene3D" id="3.10.290.10">
    <property type="entry name" value="RNA-binding S4 domain"/>
    <property type="match status" value="1"/>
</dbReference>
<dbReference type="Gene3D" id="3.30.2350.10">
    <property type="entry name" value="Pseudouridine synthase"/>
    <property type="match status" value="1"/>
</dbReference>
<dbReference type="SUPFAM" id="SSF55120">
    <property type="entry name" value="Pseudouridine synthase"/>
    <property type="match status" value="1"/>
</dbReference>
<dbReference type="PANTHER" id="PTHR21600:SF44">
    <property type="entry name" value="RIBOSOMAL LARGE SUBUNIT PSEUDOURIDINE SYNTHASE D"/>
    <property type="match status" value="1"/>
</dbReference>
<organism evidence="7 8">
    <name type="scientific">Thiohalorhabdus methylotrophus</name>
    <dbReference type="NCBI Taxonomy" id="3242694"/>
    <lineage>
        <taxon>Bacteria</taxon>
        <taxon>Pseudomonadati</taxon>
        <taxon>Pseudomonadota</taxon>
        <taxon>Gammaproteobacteria</taxon>
        <taxon>Thiohalorhabdales</taxon>
        <taxon>Thiohalorhabdaceae</taxon>
        <taxon>Thiohalorhabdus</taxon>
    </lineage>
</organism>
<dbReference type="SUPFAM" id="SSF55174">
    <property type="entry name" value="Alpha-L RNA-binding motif"/>
    <property type="match status" value="1"/>
</dbReference>
<comment type="function">
    <text evidence="5">Responsible for synthesis of pseudouridine from uracil.</text>
</comment>
<dbReference type="NCBIfam" id="TIGR00005">
    <property type="entry name" value="rluA_subfam"/>
    <property type="match status" value="1"/>
</dbReference>
<evidence type="ECO:0000313" key="7">
    <source>
        <dbReference type="EMBL" id="MFA9460613.1"/>
    </source>
</evidence>
<feature type="domain" description="Pseudouridine synthase RsuA/RluA-like" evidence="6">
    <location>
        <begin position="104"/>
        <end position="254"/>
    </location>
</feature>
<dbReference type="Proteomes" id="UP001575181">
    <property type="component" value="Unassembled WGS sequence"/>
</dbReference>
<dbReference type="PROSITE" id="PS50889">
    <property type="entry name" value="S4"/>
    <property type="match status" value="1"/>
</dbReference>
<protein>
    <recommendedName>
        <fullName evidence="5">Pseudouridine synthase</fullName>
        <ecNumber evidence="5">5.4.99.-</ecNumber>
    </recommendedName>
</protein>
<comment type="catalytic activity">
    <reaction evidence="5">
        <text>a uridine in RNA = a pseudouridine in RNA</text>
        <dbReference type="Rhea" id="RHEA:48348"/>
        <dbReference type="Rhea" id="RHEA-COMP:12068"/>
        <dbReference type="Rhea" id="RHEA-COMP:12069"/>
        <dbReference type="ChEBI" id="CHEBI:65314"/>
        <dbReference type="ChEBI" id="CHEBI:65315"/>
    </reaction>
</comment>
<dbReference type="InterPro" id="IPR050188">
    <property type="entry name" value="RluA_PseudoU_synthase"/>
</dbReference>
<dbReference type="InterPro" id="IPR006225">
    <property type="entry name" value="PsdUridine_synth_RluC/D"/>
</dbReference>
<reference evidence="7 8" key="1">
    <citation type="submission" date="2024-08" db="EMBL/GenBank/DDBJ databases">
        <title>Whole-genome sequencing of halo(alkali)philic microorganisms from hypersaline lakes.</title>
        <authorList>
            <person name="Sorokin D.Y."/>
            <person name="Merkel A.Y."/>
            <person name="Messina E."/>
            <person name="Yakimov M."/>
        </authorList>
    </citation>
    <scope>NUCLEOTIDE SEQUENCE [LARGE SCALE GENOMIC DNA]</scope>
    <source>
        <strain evidence="7 8">Cl-TMA</strain>
    </source>
</reference>
<dbReference type="InterPro" id="IPR036986">
    <property type="entry name" value="S4_RNA-bd_sf"/>
</dbReference>
<dbReference type="InterPro" id="IPR006145">
    <property type="entry name" value="PsdUridine_synth_RsuA/RluA"/>
</dbReference>
<evidence type="ECO:0000256" key="2">
    <source>
        <dbReference type="ARBA" id="ARBA00023235"/>
    </source>
</evidence>
<comment type="caution">
    <text evidence="7">The sequence shown here is derived from an EMBL/GenBank/DDBJ whole genome shotgun (WGS) entry which is preliminary data.</text>
</comment>
<sequence length="329" mass="36448">MEKVDVPENLDETAPSPHRIQLPREWRGERLDRALTRLFGGHSRAEIQEWLAAGRVVLEGRRPAAKTRVAGGEWVVVDPPAAEDRDEAWVARPVPLDVVHADEHLIVLAKDPGRVVHPAAGHMEDTLVNGLLYRFPELAGVERAGIVHRLDRDTSGLLVVARTPHARERLVAQFKEHAVDRRYLAVVQGEITSGGHVEAPIGRHPRHRTKFAVVEAGKHALTHYRVERRYAGATRIEARLETGRTHQVRVHMAHIGHPVLGDPLYGGKRRFPGGLDEAGRAFVGGFSRQALHAGRLTLSHPVTGQQLTWEQPPPADMARLLAILEDSAT</sequence>
<evidence type="ECO:0000256" key="5">
    <source>
        <dbReference type="RuleBase" id="RU362028"/>
    </source>
</evidence>
<dbReference type="CDD" id="cd02869">
    <property type="entry name" value="PseudoU_synth_RluA_like"/>
    <property type="match status" value="1"/>
</dbReference>
<dbReference type="Pfam" id="PF00849">
    <property type="entry name" value="PseudoU_synth_2"/>
    <property type="match status" value="1"/>
</dbReference>
<evidence type="ECO:0000256" key="4">
    <source>
        <dbReference type="PROSITE-ProRule" id="PRU00182"/>
    </source>
</evidence>
<proteinExistence type="inferred from homology"/>
<accession>A0ABV4TVQ6</accession>
<dbReference type="CDD" id="cd00165">
    <property type="entry name" value="S4"/>
    <property type="match status" value="1"/>
</dbReference>
<evidence type="ECO:0000313" key="8">
    <source>
        <dbReference type="Proteomes" id="UP001575181"/>
    </source>
</evidence>
<dbReference type="EMBL" id="JBGUAW010000004">
    <property type="protein sequence ID" value="MFA9460613.1"/>
    <property type="molecule type" value="Genomic_DNA"/>
</dbReference>
<dbReference type="EC" id="5.4.99.-" evidence="5"/>
<keyword evidence="2 5" id="KW-0413">Isomerase</keyword>
<gene>
    <name evidence="7" type="ORF">ACERLL_07215</name>
</gene>